<reference evidence="1 2" key="1">
    <citation type="submission" date="2017-01" db="EMBL/GenBank/DDBJ databases">
        <authorList>
            <person name="Mah S.A."/>
            <person name="Swanson W.J."/>
            <person name="Moy G.W."/>
            <person name="Vacquier V.D."/>
        </authorList>
    </citation>
    <scope>NUCLEOTIDE SEQUENCE [LARGE SCALE GENOMIC DNA]</scope>
    <source>
        <strain evidence="1 2">DSM 16927</strain>
    </source>
</reference>
<evidence type="ECO:0000313" key="1">
    <source>
        <dbReference type="EMBL" id="SIS28081.1"/>
    </source>
</evidence>
<name>A0A1N7HTJ0_9FLAO</name>
<dbReference type="Proteomes" id="UP000186106">
    <property type="component" value="Unassembled WGS sequence"/>
</dbReference>
<accession>A0A1N7HTJ0</accession>
<dbReference type="STRING" id="112234.SAMN05421768_101167"/>
<dbReference type="EMBL" id="FTNZ01000001">
    <property type="protein sequence ID" value="SIS28081.1"/>
    <property type="molecule type" value="Genomic_DNA"/>
</dbReference>
<dbReference type="RefSeq" id="WP_228434861.1">
    <property type="nucleotide sequence ID" value="NZ_CP033926.1"/>
</dbReference>
<sequence length="123" mass="14149">MMTNIEILLEAIKEQAEKFLLENGEFAPYATYVRANGKLTYISAYSESTDSKEMYDVLLAGAYEDLKDEDVRAYAIAMDGKYQGKDVLVVEFVLSPEDKYQQLYPYKIENKKVIFGENLFKKS</sequence>
<protein>
    <submittedName>
        <fullName evidence="1">Uncharacterized protein</fullName>
    </submittedName>
</protein>
<organism evidence="1 2">
    <name type="scientific">Chryseobacterium joostei</name>
    <dbReference type="NCBI Taxonomy" id="112234"/>
    <lineage>
        <taxon>Bacteria</taxon>
        <taxon>Pseudomonadati</taxon>
        <taxon>Bacteroidota</taxon>
        <taxon>Flavobacteriia</taxon>
        <taxon>Flavobacteriales</taxon>
        <taxon>Weeksellaceae</taxon>
        <taxon>Chryseobacterium group</taxon>
        <taxon>Chryseobacterium</taxon>
    </lineage>
</organism>
<proteinExistence type="predicted"/>
<gene>
    <name evidence="1" type="ORF">SAMN05421768_101167</name>
</gene>
<dbReference type="AlphaFoldDB" id="A0A1N7HTJ0"/>
<evidence type="ECO:0000313" key="2">
    <source>
        <dbReference type="Proteomes" id="UP000186106"/>
    </source>
</evidence>